<keyword evidence="4" id="KW-1185">Reference proteome</keyword>
<proteinExistence type="predicted"/>
<protein>
    <submittedName>
        <fullName evidence="3">VTC domain-containing protein</fullName>
    </submittedName>
</protein>
<sequence>MFRLRKTPAPRTGDAARADPPETPEEAATPDTAAPEVAAPDTAAPEAAAPEALQVASRLHSFNRYELKYLVPVDLAAAIRDELAERMDRDAHSPVGGYGVWSLYYDTPQLRFYWEKIEGLKFRRKLRIRHYGDLTGVTDDAPVCVEIKQRVNRVTQKRRITLPYATARELVDGRRLIDHAAKERAFVEEVLELVVRLDLRPMVITGYQREALVGRDQDTGLRVTFDRRVRGRDRDFDFTAEGAENRYTLPPHLTVMEVKVNERTPYWITDLAARRDLNLVRVSKYVQSVEAFGMAPRSVFHVREEDHPRTDHPRTDHRADHPVGQPADRSASFPPPTPVEA</sequence>
<evidence type="ECO:0000313" key="4">
    <source>
        <dbReference type="Proteomes" id="UP000253741"/>
    </source>
</evidence>
<evidence type="ECO:0000313" key="3">
    <source>
        <dbReference type="EMBL" id="RDG38592.1"/>
    </source>
</evidence>
<evidence type="ECO:0000256" key="1">
    <source>
        <dbReference type="SAM" id="MobiDB-lite"/>
    </source>
</evidence>
<dbReference type="RefSeq" id="WP_114623079.1">
    <property type="nucleotide sequence ID" value="NZ_QQNA01000053.1"/>
</dbReference>
<dbReference type="InterPro" id="IPR018966">
    <property type="entry name" value="VTC_domain"/>
</dbReference>
<dbReference type="InterPro" id="IPR042267">
    <property type="entry name" value="VTC_sf"/>
</dbReference>
<dbReference type="Proteomes" id="UP000253741">
    <property type="component" value="Unassembled WGS sequence"/>
</dbReference>
<comment type="caution">
    <text evidence="3">The sequence shown here is derived from an EMBL/GenBank/DDBJ whole genome shotgun (WGS) entry which is preliminary data.</text>
</comment>
<dbReference type="AlphaFoldDB" id="A0A370BD60"/>
<dbReference type="OrthoDB" id="9800181at2"/>
<dbReference type="CDD" id="cd07750">
    <property type="entry name" value="PolyPPase_VTC_like"/>
    <property type="match status" value="1"/>
</dbReference>
<feature type="region of interest" description="Disordered" evidence="1">
    <location>
        <begin position="304"/>
        <end position="341"/>
    </location>
</feature>
<reference evidence="3 4" key="1">
    <citation type="submission" date="2018-07" db="EMBL/GenBank/DDBJ databases">
        <title>Streptomyces species from bats.</title>
        <authorList>
            <person name="Dunlap C."/>
        </authorList>
    </citation>
    <scope>NUCLEOTIDE SEQUENCE [LARGE SCALE GENOMIC DNA]</scope>
    <source>
        <strain evidence="3 4">AC230</strain>
    </source>
</reference>
<dbReference type="EMBL" id="QQNA01000053">
    <property type="protein sequence ID" value="RDG38592.1"/>
    <property type="molecule type" value="Genomic_DNA"/>
</dbReference>
<dbReference type="Gene3D" id="3.20.100.30">
    <property type="entry name" value="VTC, catalytic tunnel domain"/>
    <property type="match status" value="1"/>
</dbReference>
<organism evidence="3 4">
    <name type="scientific">Streptomyces corynorhini</name>
    <dbReference type="NCBI Taxonomy" id="2282652"/>
    <lineage>
        <taxon>Bacteria</taxon>
        <taxon>Bacillati</taxon>
        <taxon>Actinomycetota</taxon>
        <taxon>Actinomycetes</taxon>
        <taxon>Kitasatosporales</taxon>
        <taxon>Streptomycetaceae</taxon>
        <taxon>Streptomyces</taxon>
    </lineage>
</organism>
<feature type="compositionally biased region" description="Basic and acidic residues" evidence="1">
    <location>
        <begin position="304"/>
        <end position="321"/>
    </location>
</feature>
<accession>A0A370BD60</accession>
<evidence type="ECO:0000259" key="2">
    <source>
        <dbReference type="Pfam" id="PF09359"/>
    </source>
</evidence>
<gene>
    <name evidence="3" type="ORF">DVH02_08385</name>
</gene>
<dbReference type="Pfam" id="PF09359">
    <property type="entry name" value="VTC"/>
    <property type="match status" value="1"/>
</dbReference>
<name>A0A370BD60_9ACTN</name>
<dbReference type="GO" id="GO:0006799">
    <property type="term" value="P:polyphosphate biosynthetic process"/>
    <property type="evidence" value="ECO:0007669"/>
    <property type="project" value="UniProtKB-ARBA"/>
</dbReference>
<feature type="region of interest" description="Disordered" evidence="1">
    <location>
        <begin position="1"/>
        <end position="48"/>
    </location>
</feature>
<feature type="compositionally biased region" description="Low complexity" evidence="1">
    <location>
        <begin position="26"/>
        <end position="48"/>
    </location>
</feature>
<feature type="domain" description="VTC" evidence="2">
    <location>
        <begin position="63"/>
        <end position="291"/>
    </location>
</feature>